<feature type="compositionally biased region" description="Polar residues" evidence="6">
    <location>
        <begin position="18"/>
        <end position="27"/>
    </location>
</feature>
<dbReference type="OMA" id="HRDEYES"/>
<evidence type="ECO:0000256" key="6">
    <source>
        <dbReference type="SAM" id="MobiDB-lite"/>
    </source>
</evidence>
<gene>
    <name evidence="8" type="ORF">CSUB01_10963</name>
</gene>
<dbReference type="PROSITE" id="PS00138">
    <property type="entry name" value="SUBTILASE_SER"/>
    <property type="match status" value="1"/>
</dbReference>
<dbReference type="InterPro" id="IPR036852">
    <property type="entry name" value="Peptidase_S8/S53_dom_sf"/>
</dbReference>
<dbReference type="InterPro" id="IPR050131">
    <property type="entry name" value="Peptidase_S8_subtilisin-like"/>
</dbReference>
<evidence type="ECO:0000256" key="4">
    <source>
        <dbReference type="ARBA" id="ARBA00022825"/>
    </source>
</evidence>
<evidence type="ECO:0000313" key="9">
    <source>
        <dbReference type="Proteomes" id="UP000027238"/>
    </source>
</evidence>
<dbReference type="GO" id="GO:0004252">
    <property type="term" value="F:serine-type endopeptidase activity"/>
    <property type="evidence" value="ECO:0007669"/>
    <property type="project" value="UniProtKB-UniRule"/>
</dbReference>
<dbReference type="InterPro" id="IPR023828">
    <property type="entry name" value="Peptidase_S8_Ser-AS"/>
</dbReference>
<dbReference type="SUPFAM" id="SSF52743">
    <property type="entry name" value="Subtilisin-like"/>
    <property type="match status" value="1"/>
</dbReference>
<keyword evidence="4 5" id="KW-0720">Serine protease</keyword>
<name>A0A066X2J8_COLSU</name>
<dbReference type="Gene3D" id="3.40.50.200">
    <property type="entry name" value="Peptidase S8/S53 domain"/>
    <property type="match status" value="1"/>
</dbReference>
<protein>
    <submittedName>
        <fullName evidence="8">Putative subtilase</fullName>
    </submittedName>
</protein>
<feature type="active site" description="Charge relay system" evidence="5">
    <location>
        <position position="314"/>
    </location>
</feature>
<dbReference type="Pfam" id="PF00082">
    <property type="entry name" value="Peptidase_S8"/>
    <property type="match status" value="1"/>
</dbReference>
<dbReference type="AlphaFoldDB" id="A0A066X2J8"/>
<keyword evidence="2 5" id="KW-0645">Protease</keyword>
<evidence type="ECO:0000259" key="7">
    <source>
        <dbReference type="Pfam" id="PF00082"/>
    </source>
</evidence>
<feature type="region of interest" description="Disordered" evidence="6">
    <location>
        <begin position="18"/>
        <end position="37"/>
    </location>
</feature>
<dbReference type="PROSITE" id="PS51892">
    <property type="entry name" value="SUBTILASE"/>
    <property type="match status" value="1"/>
</dbReference>
<evidence type="ECO:0000256" key="5">
    <source>
        <dbReference type="PROSITE-ProRule" id="PRU01240"/>
    </source>
</evidence>
<evidence type="ECO:0000256" key="2">
    <source>
        <dbReference type="ARBA" id="ARBA00022670"/>
    </source>
</evidence>
<dbReference type="PANTHER" id="PTHR43806">
    <property type="entry name" value="PEPTIDASE S8"/>
    <property type="match status" value="1"/>
</dbReference>
<dbReference type="InterPro" id="IPR000209">
    <property type="entry name" value="Peptidase_S8/S53_dom"/>
</dbReference>
<evidence type="ECO:0000256" key="1">
    <source>
        <dbReference type="ARBA" id="ARBA00011073"/>
    </source>
</evidence>
<dbReference type="EMBL" id="JMSE01001540">
    <property type="protein sequence ID" value="KDN60205.1"/>
    <property type="molecule type" value="Genomic_DNA"/>
</dbReference>
<dbReference type="Proteomes" id="UP000027238">
    <property type="component" value="Unassembled WGS sequence"/>
</dbReference>
<feature type="active site" description="Charge relay system" evidence="5">
    <location>
        <position position="133"/>
    </location>
</feature>
<dbReference type="PRINTS" id="PR00723">
    <property type="entry name" value="SUBTILISIN"/>
</dbReference>
<sequence length="380" mass="41354">MKLTGLWLGLAPVFGSTTSRHFGSTNSPRDHKPDRPIRIDPKVAYQDVNVERKAHVSLKALSQPPNLASFSPADMPGYAYPASSGKGITVYIIDTGADPEHQEYIQAPGNKRWIHIPQEGRPRNTDDDLASGHGTCVQSLVNGPRFGAAKDADVVIVKIPQPMKGPDILTALDRVVDDIKARNLEGKAVVTMSLVAGAIDIPKSKKLGKPVLRGIWEPRVERFKKMVKFLISNLDVPVVVAAGNHRDEYESISTFPGTFATEMDVITVGAMEPNGSRWYRSQGDINKVTVLAAGRVECAVPGSRWETRDGAGTSFATPRVAGMIATWLSSPQYRDRLGSKGKVVANVKKMIRDLAYVKMPASEPGGGYHVVYNGFGMFTY</sequence>
<dbReference type="eggNOG" id="KOG1153">
    <property type="taxonomic scope" value="Eukaryota"/>
</dbReference>
<keyword evidence="9" id="KW-1185">Reference proteome</keyword>
<comment type="similarity">
    <text evidence="1 5">Belongs to the peptidase S8 family.</text>
</comment>
<feature type="compositionally biased region" description="Basic and acidic residues" evidence="6">
    <location>
        <begin position="28"/>
        <end position="37"/>
    </location>
</feature>
<dbReference type="HOGENOM" id="CLU_017824_2_0_1"/>
<dbReference type="PANTHER" id="PTHR43806:SF11">
    <property type="entry name" value="CEREVISIN-RELATED"/>
    <property type="match status" value="1"/>
</dbReference>
<feature type="active site" description="Charge relay system" evidence="5">
    <location>
        <position position="94"/>
    </location>
</feature>
<dbReference type="GO" id="GO:0006508">
    <property type="term" value="P:proteolysis"/>
    <property type="evidence" value="ECO:0007669"/>
    <property type="project" value="UniProtKB-KW"/>
</dbReference>
<dbReference type="OrthoDB" id="1896086at2759"/>
<feature type="domain" description="Peptidase S8/S53" evidence="7">
    <location>
        <begin position="85"/>
        <end position="329"/>
    </location>
</feature>
<accession>A0A066X2J8</accession>
<reference evidence="9" key="1">
    <citation type="journal article" date="2014" name="Genome Announc.">
        <title>Draft genome sequence of Colletotrichum sublineola, a destructive pathogen of cultivated sorghum.</title>
        <authorList>
            <person name="Baroncelli R."/>
            <person name="Sanz-Martin J.M."/>
            <person name="Rech G.E."/>
            <person name="Sukno S.A."/>
            <person name="Thon M.R."/>
        </authorList>
    </citation>
    <scope>NUCLEOTIDE SEQUENCE [LARGE SCALE GENOMIC DNA]</scope>
    <source>
        <strain evidence="9">TX430BB</strain>
    </source>
</reference>
<keyword evidence="3 5" id="KW-0378">Hydrolase</keyword>
<dbReference type="STRING" id="1173701.A0A066X2J8"/>
<proteinExistence type="inferred from homology"/>
<evidence type="ECO:0000256" key="3">
    <source>
        <dbReference type="ARBA" id="ARBA00022801"/>
    </source>
</evidence>
<comment type="caution">
    <text evidence="8">The sequence shown here is derived from an EMBL/GenBank/DDBJ whole genome shotgun (WGS) entry which is preliminary data.</text>
</comment>
<evidence type="ECO:0000313" key="8">
    <source>
        <dbReference type="EMBL" id="KDN60205.1"/>
    </source>
</evidence>
<organism evidence="8 9">
    <name type="scientific">Colletotrichum sublineola</name>
    <name type="common">Sorghum anthracnose fungus</name>
    <dbReference type="NCBI Taxonomy" id="1173701"/>
    <lineage>
        <taxon>Eukaryota</taxon>
        <taxon>Fungi</taxon>
        <taxon>Dikarya</taxon>
        <taxon>Ascomycota</taxon>
        <taxon>Pezizomycotina</taxon>
        <taxon>Sordariomycetes</taxon>
        <taxon>Hypocreomycetidae</taxon>
        <taxon>Glomerellales</taxon>
        <taxon>Glomerellaceae</taxon>
        <taxon>Colletotrichum</taxon>
        <taxon>Colletotrichum graminicola species complex</taxon>
    </lineage>
</organism>
<dbReference type="InterPro" id="IPR015500">
    <property type="entry name" value="Peptidase_S8_subtilisin-rel"/>
</dbReference>